<dbReference type="Gene3D" id="2.40.50.100">
    <property type="match status" value="1"/>
</dbReference>
<keyword evidence="8" id="KW-1185">Reference proteome</keyword>
<dbReference type="Gene3D" id="2.40.30.170">
    <property type="match status" value="1"/>
</dbReference>
<gene>
    <name evidence="7" type="ORF">SAMN05660652_00228</name>
</gene>
<evidence type="ECO:0000259" key="4">
    <source>
        <dbReference type="Pfam" id="PF25917"/>
    </source>
</evidence>
<proteinExistence type="inferred from homology"/>
<evidence type="ECO:0000259" key="5">
    <source>
        <dbReference type="Pfam" id="PF25954"/>
    </source>
</evidence>
<dbReference type="InterPro" id="IPR058627">
    <property type="entry name" value="MdtA-like_C"/>
</dbReference>
<dbReference type="GO" id="GO:1990281">
    <property type="term" value="C:efflux pump complex"/>
    <property type="evidence" value="ECO:0007669"/>
    <property type="project" value="TreeGrafter"/>
</dbReference>
<dbReference type="InterPro" id="IPR058792">
    <property type="entry name" value="Beta-barrel_RND_2"/>
</dbReference>
<comment type="subcellular location">
    <subcellularLocation>
        <location evidence="1">Cell envelope</location>
    </subcellularLocation>
</comment>
<dbReference type="GO" id="GO:0015562">
    <property type="term" value="F:efflux transmembrane transporter activity"/>
    <property type="evidence" value="ECO:0007669"/>
    <property type="project" value="TreeGrafter"/>
</dbReference>
<keyword evidence="3" id="KW-0813">Transport</keyword>
<organism evidence="7 8">
    <name type="scientific">Propionivibrio dicarboxylicus</name>
    <dbReference type="NCBI Taxonomy" id="83767"/>
    <lineage>
        <taxon>Bacteria</taxon>
        <taxon>Pseudomonadati</taxon>
        <taxon>Pseudomonadota</taxon>
        <taxon>Betaproteobacteria</taxon>
        <taxon>Rhodocyclales</taxon>
        <taxon>Rhodocyclaceae</taxon>
        <taxon>Propionivibrio</taxon>
    </lineage>
</organism>
<protein>
    <submittedName>
        <fullName evidence="7">RND family efflux transporter, MFP subunit</fullName>
    </submittedName>
</protein>
<evidence type="ECO:0000259" key="6">
    <source>
        <dbReference type="Pfam" id="PF25967"/>
    </source>
</evidence>
<feature type="domain" description="CusB-like beta-barrel" evidence="5">
    <location>
        <begin position="193"/>
        <end position="265"/>
    </location>
</feature>
<dbReference type="EMBL" id="FNCY01000001">
    <property type="protein sequence ID" value="SDG60356.1"/>
    <property type="molecule type" value="Genomic_DNA"/>
</dbReference>
<dbReference type="RefSeq" id="WP_091932183.1">
    <property type="nucleotide sequence ID" value="NZ_FNCY01000001.1"/>
</dbReference>
<dbReference type="STRING" id="83767.SAMN05660652_00228"/>
<dbReference type="InterPro" id="IPR058625">
    <property type="entry name" value="MdtA-like_BSH"/>
</dbReference>
<dbReference type="NCBIfam" id="TIGR01730">
    <property type="entry name" value="RND_mfp"/>
    <property type="match status" value="1"/>
</dbReference>
<evidence type="ECO:0000313" key="7">
    <source>
        <dbReference type="EMBL" id="SDG60356.1"/>
    </source>
</evidence>
<feature type="domain" description="Multidrug resistance protein MdtA-like C-terminal permuted SH3" evidence="6">
    <location>
        <begin position="277"/>
        <end position="333"/>
    </location>
</feature>
<feature type="domain" description="Multidrug resistance protein MdtA-like barrel-sandwich hybrid" evidence="4">
    <location>
        <begin position="65"/>
        <end position="180"/>
    </location>
</feature>
<dbReference type="OrthoDB" id="9806939at2"/>
<dbReference type="PANTHER" id="PTHR30469">
    <property type="entry name" value="MULTIDRUG RESISTANCE PROTEIN MDTA"/>
    <property type="match status" value="1"/>
</dbReference>
<evidence type="ECO:0000256" key="3">
    <source>
        <dbReference type="ARBA" id="ARBA00022448"/>
    </source>
</evidence>
<dbReference type="SUPFAM" id="SSF111369">
    <property type="entry name" value="HlyD-like secretion proteins"/>
    <property type="match status" value="1"/>
</dbReference>
<evidence type="ECO:0000313" key="8">
    <source>
        <dbReference type="Proteomes" id="UP000198607"/>
    </source>
</evidence>
<dbReference type="PANTHER" id="PTHR30469:SF15">
    <property type="entry name" value="HLYD FAMILY OF SECRETION PROTEINS"/>
    <property type="match status" value="1"/>
</dbReference>
<evidence type="ECO:0000256" key="2">
    <source>
        <dbReference type="ARBA" id="ARBA00009477"/>
    </source>
</evidence>
<dbReference type="Pfam" id="PF25917">
    <property type="entry name" value="BSH_RND"/>
    <property type="match status" value="1"/>
</dbReference>
<name>A0A1G7VKL7_9RHOO</name>
<dbReference type="PROSITE" id="PS51257">
    <property type="entry name" value="PROKAR_LIPOPROTEIN"/>
    <property type="match status" value="1"/>
</dbReference>
<dbReference type="AlphaFoldDB" id="A0A1G7VKL7"/>
<reference evidence="7 8" key="1">
    <citation type="submission" date="2016-10" db="EMBL/GenBank/DDBJ databases">
        <authorList>
            <person name="de Groot N.N."/>
        </authorList>
    </citation>
    <scope>NUCLEOTIDE SEQUENCE [LARGE SCALE GENOMIC DNA]</scope>
    <source>
        <strain evidence="7 8">DSM 5885</strain>
    </source>
</reference>
<accession>A0A1G7VKL7</accession>
<dbReference type="Pfam" id="PF25954">
    <property type="entry name" value="Beta-barrel_RND_2"/>
    <property type="match status" value="1"/>
</dbReference>
<evidence type="ECO:0000256" key="1">
    <source>
        <dbReference type="ARBA" id="ARBA00004196"/>
    </source>
</evidence>
<comment type="similarity">
    <text evidence="2">Belongs to the membrane fusion protein (MFP) (TC 8.A.1) family.</text>
</comment>
<dbReference type="Pfam" id="PF25967">
    <property type="entry name" value="RND-MFP_C"/>
    <property type="match status" value="1"/>
</dbReference>
<sequence>MRGERTAMLAMACVVALVSGCGKSDAPPEPQRPVLTRKVGLRGEAVGIGYTGEIRSRYETPLAFRVSGKISERFVNVGDTVKAGDVLARLDPADARLALASAQSQADLAAAELRRYRDLRAKNFVSQSVLDAKETAYATAVSQADLAKNQSAYTVLRADKAGVIDQVNAEIGQVVAAGQAVMRHSRLDTPEIAIAVPESRVAEIRAGQSASIRLWADGQADYRGHVRELAAVADAATRTYAARVTIDNPDGRFRLGMTARVEFANSPARTASAPHAIPLGALFQHEGKPAVWVVGADQTVSLRPVVVLSYGESEVLLANGLQPDDRIVIAGVHKLSAGEKIRAIDAQASP</sequence>
<dbReference type="Proteomes" id="UP000198607">
    <property type="component" value="Unassembled WGS sequence"/>
</dbReference>
<dbReference type="InterPro" id="IPR006143">
    <property type="entry name" value="RND_pump_MFP"/>
</dbReference>
<dbReference type="Gene3D" id="2.40.420.20">
    <property type="match status" value="1"/>
</dbReference>